<dbReference type="EMBL" id="CCKQ01007165">
    <property type="protein sequence ID" value="CDW78513.1"/>
    <property type="molecule type" value="Genomic_DNA"/>
</dbReference>
<proteinExistence type="inferred from homology"/>
<evidence type="ECO:0000256" key="9">
    <source>
        <dbReference type="RuleBase" id="RU361162"/>
    </source>
</evidence>
<feature type="region of interest" description="Disordered" evidence="10">
    <location>
        <begin position="442"/>
        <end position="474"/>
    </location>
</feature>
<dbReference type="GO" id="GO:0004722">
    <property type="term" value="F:protein serine/threonine phosphatase activity"/>
    <property type="evidence" value="ECO:0007669"/>
    <property type="project" value="UniProtKB-EC"/>
</dbReference>
<dbReference type="CDD" id="cd13118">
    <property type="entry name" value="POLO_box_1"/>
    <property type="match status" value="1"/>
</dbReference>
<dbReference type="InterPro" id="IPR033701">
    <property type="entry name" value="POLO_box_1"/>
</dbReference>
<sequence>MEYLQDPLGDRIVKSVPLPPQRPLGLEKGYRFSDELKNFVPDFEAIKQTLETEGRLDKQLLMKMIGDVTLVLIGDIHGQLYDLLHVYKKIKKPAKSHVLFLGDYVDRGIYCLNNPDQVIMLRGNHECRTMTEFFTFRDECLRKYDIEVYDAFNEAFDQLPVAAIVNNDYFCMHGGISPHLNQIDEINNLDRVVEPPADGILCDLLWSDPIDDIYANTTEFKDNKERECSYYFGNNPVKELLRDKGLVSVIRAHQVQQDGYKMHRWNGMSNFPSVITVFSAPNYCGTYRNQGAVLVVKDGKMQIKQYQATEPPYHLPGDIDVLSWSMPFLAEKVVSMLFYIVASNPEYTPSAHEIENIDFSKLALKGSDKNEKHEILRTKVMSIGRMAKIYKSLKENSEILIEIKEMSTDGKIPRGLLLQGKAAMKDTFKEFLLARVLDSHNEKRPNRLSSRQSNRQLPQNPPAPVQQTQQNQQDDQINTIVEEKIVKSSGETIVKRYLKGKFLGKGGFAKCYDFTSLETKKVLAAKIVPKASLTKSRAKQKLMSEIRIHRSLHHTNIVGFEHFFEDQVNVYILLELCHNQTLNEMVKRRKRLTEIEAQCYAVQIISALKYLHGHRVIHRDLKLGNLFLTDKMQIKIGDFGLASKLDFEGEKKRTVCGTPNYIAPEILEGKTGHSYEVDVWSFGVILYTLIIGKPPFETSDVKTTYRRIRMNAYSFPDHVPISEEAKALIQLILNLDPTKRPSLDEILDHNFFHMGNTIPRLMPASTLACPPSAALLKQYIGTGVNLAEQNLQKPQGRFESTAPIQAHGQRNADLALQSNGFNATEKLKSTDGKVISNQNNKAQIKANQKNGPDVWVKKWVDYSSKYGLGYLLSNNATGVYYNDSTKIILDAKGNQFDYLERKSADKQDTMTTHSLATYPKELQKKVTLLQHFRSYLEGNPSKLDNDEASNNNISIPQSGAPIYVKKWMRTKHAIMFRLSNKIVQVNFQDHTEIILCSESRMVTYVNKKGERQTFSLQSALESSNQEMTKRLKYTKDILTHMLSANQANVKSPLGIVQGNMGATQSKMMSTISSQMNHQ</sequence>
<comment type="catalytic activity">
    <reaction evidence="9">
        <text>L-threonyl-[protein] + ATP = O-phospho-L-threonyl-[protein] + ADP + H(+)</text>
        <dbReference type="Rhea" id="RHEA:46608"/>
        <dbReference type="Rhea" id="RHEA-COMP:11060"/>
        <dbReference type="Rhea" id="RHEA-COMP:11605"/>
        <dbReference type="ChEBI" id="CHEBI:15378"/>
        <dbReference type="ChEBI" id="CHEBI:30013"/>
        <dbReference type="ChEBI" id="CHEBI:30616"/>
        <dbReference type="ChEBI" id="CHEBI:61977"/>
        <dbReference type="ChEBI" id="CHEBI:456216"/>
        <dbReference type="EC" id="2.7.11.21"/>
    </reaction>
</comment>
<gene>
    <name evidence="13" type="primary">Contig665.g739</name>
    <name evidence="13" type="ORF">STYLEM_7492</name>
</gene>
<evidence type="ECO:0000256" key="3">
    <source>
        <dbReference type="ARBA" id="ARBA00022737"/>
    </source>
</evidence>
<dbReference type="InterPro" id="IPR011009">
    <property type="entry name" value="Kinase-like_dom_sf"/>
</dbReference>
<evidence type="ECO:0000256" key="7">
    <source>
        <dbReference type="PROSITE-ProRule" id="PRU10141"/>
    </source>
</evidence>
<dbReference type="Pfam" id="PF00069">
    <property type="entry name" value="Pkinase"/>
    <property type="match status" value="1"/>
</dbReference>
<comment type="catalytic activity">
    <reaction evidence="8">
        <text>O-phospho-L-threonyl-[protein] + H2O = L-threonyl-[protein] + phosphate</text>
        <dbReference type="Rhea" id="RHEA:47004"/>
        <dbReference type="Rhea" id="RHEA-COMP:11060"/>
        <dbReference type="Rhea" id="RHEA-COMP:11605"/>
        <dbReference type="ChEBI" id="CHEBI:15377"/>
        <dbReference type="ChEBI" id="CHEBI:30013"/>
        <dbReference type="ChEBI" id="CHEBI:43474"/>
        <dbReference type="ChEBI" id="CHEBI:61977"/>
        <dbReference type="EC" id="3.1.3.16"/>
    </reaction>
</comment>
<accession>A0A078ACF7</accession>
<dbReference type="InterPro" id="IPR004843">
    <property type="entry name" value="Calcineurin-like_PHP"/>
</dbReference>
<dbReference type="InterPro" id="IPR000959">
    <property type="entry name" value="POLO_box_dom"/>
</dbReference>
<dbReference type="PRINTS" id="PR00114">
    <property type="entry name" value="STPHPHTASE"/>
</dbReference>
<dbReference type="PROSITE" id="PS00125">
    <property type="entry name" value="SER_THR_PHOSPHATASE"/>
    <property type="match status" value="1"/>
</dbReference>
<dbReference type="PROSITE" id="PS00107">
    <property type="entry name" value="PROTEIN_KINASE_ATP"/>
    <property type="match status" value="1"/>
</dbReference>
<dbReference type="SUPFAM" id="SSF82615">
    <property type="entry name" value="Polo-box domain"/>
    <property type="match status" value="2"/>
</dbReference>
<evidence type="ECO:0000313" key="13">
    <source>
        <dbReference type="EMBL" id="CDW78513.1"/>
    </source>
</evidence>
<dbReference type="Pfam" id="PF00149">
    <property type="entry name" value="Metallophos"/>
    <property type="match status" value="1"/>
</dbReference>
<keyword evidence="6 7" id="KW-0067">ATP-binding</keyword>
<dbReference type="PANTHER" id="PTHR24345:SF0">
    <property type="entry name" value="CELL CYCLE SERINE_THREONINE-PROTEIN KINASE CDC5_MSD2"/>
    <property type="match status" value="1"/>
</dbReference>
<dbReference type="InterPro" id="IPR029052">
    <property type="entry name" value="Metallo-depent_PP-like"/>
</dbReference>
<dbReference type="FunFam" id="1.10.510.10:FF:001048">
    <property type="entry name" value="Serine/threonine-protein kinase PLK"/>
    <property type="match status" value="1"/>
</dbReference>
<dbReference type="InParanoid" id="A0A078ACF7"/>
<keyword evidence="8" id="KW-0378">Hydrolase</keyword>
<feature type="domain" description="POLO box" evidence="12">
    <location>
        <begin position="855"/>
        <end position="938"/>
    </location>
</feature>
<evidence type="ECO:0000259" key="11">
    <source>
        <dbReference type="PROSITE" id="PS50011"/>
    </source>
</evidence>
<evidence type="ECO:0000256" key="4">
    <source>
        <dbReference type="ARBA" id="ARBA00022741"/>
    </source>
</evidence>
<keyword evidence="4 7" id="KW-0547">Nucleotide-binding</keyword>
<reference evidence="13 14" key="1">
    <citation type="submission" date="2014-06" db="EMBL/GenBank/DDBJ databases">
        <authorList>
            <person name="Swart Estienne"/>
        </authorList>
    </citation>
    <scope>NUCLEOTIDE SEQUENCE [LARGE SCALE GENOMIC DNA]</scope>
    <source>
        <strain evidence="13 14">130c</strain>
    </source>
</reference>
<dbReference type="FunFam" id="3.30.200.20:FF:000091">
    <property type="entry name" value="Serine/threonine-protein kinase PLK"/>
    <property type="match status" value="1"/>
</dbReference>
<name>A0A078ACF7_STYLE</name>
<dbReference type="SMART" id="SM00220">
    <property type="entry name" value="S_TKc"/>
    <property type="match status" value="1"/>
</dbReference>
<dbReference type="AlphaFoldDB" id="A0A078ACF7"/>
<dbReference type="Pfam" id="PF00659">
    <property type="entry name" value="POLO_box"/>
    <property type="match status" value="2"/>
</dbReference>
<dbReference type="InterPro" id="IPR008271">
    <property type="entry name" value="Ser/Thr_kinase_AS"/>
</dbReference>
<dbReference type="FunFam" id="3.30.1120.30:FF:000013">
    <property type="entry name" value="Serine/threonine-protein kinase PLK"/>
    <property type="match status" value="1"/>
</dbReference>
<dbReference type="CDD" id="cd13117">
    <property type="entry name" value="POLO_box_2"/>
    <property type="match status" value="1"/>
</dbReference>
<dbReference type="SMART" id="SM00156">
    <property type="entry name" value="PP2Ac"/>
    <property type="match status" value="1"/>
</dbReference>
<dbReference type="InterPro" id="IPR033695">
    <property type="entry name" value="POLO_box_2"/>
</dbReference>
<dbReference type="InterPro" id="IPR017441">
    <property type="entry name" value="Protein_kinase_ATP_BS"/>
</dbReference>
<dbReference type="OrthoDB" id="371082at2759"/>
<dbReference type="Gene3D" id="3.30.200.20">
    <property type="entry name" value="Phosphorylase Kinase, domain 1"/>
    <property type="match status" value="1"/>
</dbReference>
<dbReference type="EC" id="3.1.3.16" evidence="8"/>
<dbReference type="PROSITE" id="PS50011">
    <property type="entry name" value="PROTEIN_KINASE_DOM"/>
    <property type="match status" value="1"/>
</dbReference>
<dbReference type="Gene3D" id="3.60.21.10">
    <property type="match status" value="1"/>
</dbReference>
<keyword evidence="1 9" id="KW-0723">Serine/threonine-protein kinase</keyword>
<evidence type="ECO:0000256" key="1">
    <source>
        <dbReference type="ARBA" id="ARBA00022527"/>
    </source>
</evidence>
<feature type="binding site" evidence="7">
    <location>
        <position position="526"/>
    </location>
    <ligand>
        <name>ATP</name>
        <dbReference type="ChEBI" id="CHEBI:30616"/>
    </ligand>
</feature>
<evidence type="ECO:0000256" key="10">
    <source>
        <dbReference type="SAM" id="MobiDB-lite"/>
    </source>
</evidence>
<protein>
    <recommendedName>
        <fullName evidence="8 9">Multifunctional fusion protein</fullName>
    </recommendedName>
    <domain>
        <recommendedName>
            <fullName evidence="9">Serine/threonine-protein kinase PLK</fullName>
            <ecNumber evidence="9">2.7.11.21</ecNumber>
        </recommendedName>
        <alternativeName>
            <fullName evidence="9">Polo-like kinase</fullName>
        </alternativeName>
    </domain>
    <domain>
        <recommendedName>
            <fullName evidence="8">Serine/threonine-protein phosphatase</fullName>
            <ecNumber evidence="8">3.1.3.16</ecNumber>
        </recommendedName>
    </domain>
</protein>
<feature type="domain" description="Protein kinase" evidence="11">
    <location>
        <begin position="497"/>
        <end position="752"/>
    </location>
</feature>
<evidence type="ECO:0000256" key="2">
    <source>
        <dbReference type="ARBA" id="ARBA00022679"/>
    </source>
</evidence>
<evidence type="ECO:0000259" key="12">
    <source>
        <dbReference type="PROSITE" id="PS50078"/>
    </source>
</evidence>
<dbReference type="CDD" id="cd14099">
    <property type="entry name" value="STKc_PLK"/>
    <property type="match status" value="1"/>
</dbReference>
<dbReference type="Gene3D" id="1.10.510.10">
    <property type="entry name" value="Transferase(Phosphotransferase) domain 1"/>
    <property type="match status" value="1"/>
</dbReference>
<dbReference type="PROSITE" id="PS50078">
    <property type="entry name" value="POLO_BOX"/>
    <property type="match status" value="2"/>
</dbReference>
<evidence type="ECO:0000256" key="5">
    <source>
        <dbReference type="ARBA" id="ARBA00022777"/>
    </source>
</evidence>
<dbReference type="Gene3D" id="3.30.1120.30">
    <property type="entry name" value="POLO box domain"/>
    <property type="match status" value="2"/>
</dbReference>
<evidence type="ECO:0000313" key="14">
    <source>
        <dbReference type="Proteomes" id="UP000039865"/>
    </source>
</evidence>
<dbReference type="EC" id="2.7.11.21" evidence="9"/>
<dbReference type="GO" id="GO:0005634">
    <property type="term" value="C:nucleus"/>
    <property type="evidence" value="ECO:0007669"/>
    <property type="project" value="TreeGrafter"/>
</dbReference>
<comment type="similarity">
    <text evidence="9">Belongs to the protein kinase superfamily. Ser/Thr protein kinase family. CDC5/Polo subfamily.</text>
</comment>
<comment type="similarity">
    <text evidence="8">Belongs to the PPP phosphatase family.</text>
</comment>
<keyword evidence="5 9" id="KW-0418">Kinase</keyword>
<dbReference type="SUPFAM" id="SSF56300">
    <property type="entry name" value="Metallo-dependent phosphatases"/>
    <property type="match status" value="1"/>
</dbReference>
<keyword evidence="14" id="KW-1185">Reference proteome</keyword>
<evidence type="ECO:0000256" key="6">
    <source>
        <dbReference type="ARBA" id="ARBA00022840"/>
    </source>
</evidence>
<dbReference type="InterPro" id="IPR006186">
    <property type="entry name" value="Ser/Thr-sp_prot-phosphatase"/>
</dbReference>
<dbReference type="GO" id="GO:0005524">
    <property type="term" value="F:ATP binding"/>
    <property type="evidence" value="ECO:0007669"/>
    <property type="project" value="UniProtKB-UniRule"/>
</dbReference>
<dbReference type="Proteomes" id="UP000039865">
    <property type="component" value="Unassembled WGS sequence"/>
</dbReference>
<dbReference type="InterPro" id="IPR036947">
    <property type="entry name" value="POLO_box_dom_sf"/>
</dbReference>
<dbReference type="InterPro" id="IPR000719">
    <property type="entry name" value="Prot_kinase_dom"/>
</dbReference>
<keyword evidence="3" id="KW-0677">Repeat</keyword>
<dbReference type="PANTHER" id="PTHR24345">
    <property type="entry name" value="SERINE/THREONINE-PROTEIN KINASE PLK"/>
    <property type="match status" value="1"/>
</dbReference>
<keyword evidence="2 9" id="KW-0808">Transferase</keyword>
<organism evidence="13 14">
    <name type="scientific">Stylonychia lemnae</name>
    <name type="common">Ciliate</name>
    <dbReference type="NCBI Taxonomy" id="5949"/>
    <lineage>
        <taxon>Eukaryota</taxon>
        <taxon>Sar</taxon>
        <taxon>Alveolata</taxon>
        <taxon>Ciliophora</taxon>
        <taxon>Intramacronucleata</taxon>
        <taxon>Spirotrichea</taxon>
        <taxon>Stichotrichia</taxon>
        <taxon>Sporadotrichida</taxon>
        <taxon>Oxytrichidae</taxon>
        <taxon>Stylonychinae</taxon>
        <taxon>Stylonychia</taxon>
    </lineage>
</organism>
<feature type="compositionally biased region" description="Polar residues" evidence="10">
    <location>
        <begin position="447"/>
        <end position="458"/>
    </location>
</feature>
<dbReference type="SUPFAM" id="SSF56112">
    <property type="entry name" value="Protein kinase-like (PK-like)"/>
    <property type="match status" value="1"/>
</dbReference>
<dbReference type="GO" id="GO:0004674">
    <property type="term" value="F:protein serine/threonine kinase activity"/>
    <property type="evidence" value="ECO:0007669"/>
    <property type="project" value="UniProtKB-KW"/>
</dbReference>
<dbReference type="PROSITE" id="PS00108">
    <property type="entry name" value="PROTEIN_KINASE_ST"/>
    <property type="match status" value="1"/>
</dbReference>
<feature type="domain" description="POLO box" evidence="12">
    <location>
        <begin position="963"/>
        <end position="1043"/>
    </location>
</feature>
<evidence type="ECO:0000256" key="8">
    <source>
        <dbReference type="RuleBase" id="RU004273"/>
    </source>
</evidence>